<sequence>MQGRDPRKCRKCGYEIFVWWISDAHDPNTYSGFEAVQLRGRKKGQCVEAKRCPKCGAVLTFESTQSTAPKPKPDYCGSDCAHREERPRDIDNPTSVEQRELESEIFSALKVRGFHLLCLMNHLDNVGRNKRPRIAWGDGLVKSTILCLCTEGKIAGDYFGILRSR</sequence>
<name>A0A1G2CDF1_9BACT</name>
<evidence type="ECO:0000313" key="2">
    <source>
        <dbReference type="Proteomes" id="UP000178880"/>
    </source>
</evidence>
<gene>
    <name evidence="1" type="ORF">A2945_00975</name>
</gene>
<dbReference type="STRING" id="1798650.A2945_00975"/>
<protein>
    <submittedName>
        <fullName evidence="1">Uncharacterized protein</fullName>
    </submittedName>
</protein>
<dbReference type="Proteomes" id="UP000178880">
    <property type="component" value="Unassembled WGS sequence"/>
</dbReference>
<evidence type="ECO:0000313" key="1">
    <source>
        <dbReference type="EMBL" id="OGY99413.1"/>
    </source>
</evidence>
<accession>A0A1G2CDF1</accession>
<dbReference type="EMBL" id="MHLA01000015">
    <property type="protein sequence ID" value="OGY99413.1"/>
    <property type="molecule type" value="Genomic_DNA"/>
</dbReference>
<organism evidence="1 2">
    <name type="scientific">Candidatus Liptonbacteria bacterium RIFCSPLOWO2_01_FULL_52_25</name>
    <dbReference type="NCBI Taxonomy" id="1798650"/>
    <lineage>
        <taxon>Bacteria</taxon>
        <taxon>Candidatus Liptoniibacteriota</taxon>
    </lineage>
</organism>
<proteinExistence type="predicted"/>
<comment type="caution">
    <text evidence="1">The sequence shown here is derived from an EMBL/GenBank/DDBJ whole genome shotgun (WGS) entry which is preliminary data.</text>
</comment>
<dbReference type="AlphaFoldDB" id="A0A1G2CDF1"/>
<reference evidence="1 2" key="1">
    <citation type="journal article" date="2016" name="Nat. Commun.">
        <title>Thousands of microbial genomes shed light on interconnected biogeochemical processes in an aquifer system.</title>
        <authorList>
            <person name="Anantharaman K."/>
            <person name="Brown C.T."/>
            <person name="Hug L.A."/>
            <person name="Sharon I."/>
            <person name="Castelle C.J."/>
            <person name="Probst A.J."/>
            <person name="Thomas B.C."/>
            <person name="Singh A."/>
            <person name="Wilkins M.J."/>
            <person name="Karaoz U."/>
            <person name="Brodie E.L."/>
            <person name="Williams K.H."/>
            <person name="Hubbard S.S."/>
            <person name="Banfield J.F."/>
        </authorList>
    </citation>
    <scope>NUCLEOTIDE SEQUENCE [LARGE SCALE GENOMIC DNA]</scope>
</reference>